<accession>A0ABZ1YI56</accession>
<evidence type="ECO:0000313" key="2">
    <source>
        <dbReference type="EMBL" id="WUV42718.1"/>
    </source>
</evidence>
<sequence>MEIATKFWTVRRVVVATLFSIMLVLLTIASPHLFAASAGSRDSHSPGGGHGYGSGTRPNSNDHSQHNSGYGYGARSNSDGHDQYRGRTENPCQYTPTGTCGAR</sequence>
<organism evidence="2 3">
    <name type="scientific">Nocardia vinacea</name>
    <dbReference type="NCBI Taxonomy" id="96468"/>
    <lineage>
        <taxon>Bacteria</taxon>
        <taxon>Bacillati</taxon>
        <taxon>Actinomycetota</taxon>
        <taxon>Actinomycetes</taxon>
        <taxon>Mycobacteriales</taxon>
        <taxon>Nocardiaceae</taxon>
        <taxon>Nocardia</taxon>
    </lineage>
</organism>
<name>A0ABZ1YI56_9NOCA</name>
<proteinExistence type="predicted"/>
<reference evidence="2" key="1">
    <citation type="submission" date="2022-10" db="EMBL/GenBank/DDBJ databases">
        <title>The complete genomes of actinobacterial strains from the NBC collection.</title>
        <authorList>
            <person name="Joergensen T.S."/>
            <person name="Alvarez Arevalo M."/>
            <person name="Sterndorff E.B."/>
            <person name="Faurdal D."/>
            <person name="Vuksanovic O."/>
            <person name="Mourched A.-S."/>
            <person name="Charusanti P."/>
            <person name="Shaw S."/>
            <person name="Blin K."/>
            <person name="Weber T."/>
        </authorList>
    </citation>
    <scope>NUCLEOTIDE SEQUENCE</scope>
    <source>
        <strain evidence="2">NBC_01482</strain>
    </source>
</reference>
<evidence type="ECO:0000313" key="3">
    <source>
        <dbReference type="Proteomes" id="UP001432062"/>
    </source>
</evidence>
<protein>
    <submittedName>
        <fullName evidence="2">Uncharacterized protein</fullName>
    </submittedName>
</protein>
<gene>
    <name evidence="2" type="ORF">OG563_26060</name>
</gene>
<feature type="compositionally biased region" description="Polar residues" evidence="1">
    <location>
        <begin position="90"/>
        <end position="103"/>
    </location>
</feature>
<feature type="compositionally biased region" description="Basic and acidic residues" evidence="1">
    <location>
        <begin position="78"/>
        <end position="88"/>
    </location>
</feature>
<dbReference type="RefSeq" id="WP_329405317.1">
    <property type="nucleotide sequence ID" value="NZ_CP109441.1"/>
</dbReference>
<dbReference type="Proteomes" id="UP001432062">
    <property type="component" value="Chromosome"/>
</dbReference>
<feature type="compositionally biased region" description="Polar residues" evidence="1">
    <location>
        <begin position="56"/>
        <end position="68"/>
    </location>
</feature>
<feature type="region of interest" description="Disordered" evidence="1">
    <location>
        <begin position="36"/>
        <end position="103"/>
    </location>
</feature>
<keyword evidence="3" id="KW-1185">Reference proteome</keyword>
<dbReference type="EMBL" id="CP109441">
    <property type="protein sequence ID" value="WUV42718.1"/>
    <property type="molecule type" value="Genomic_DNA"/>
</dbReference>
<evidence type="ECO:0000256" key="1">
    <source>
        <dbReference type="SAM" id="MobiDB-lite"/>
    </source>
</evidence>